<dbReference type="AlphaFoldDB" id="A0A653BRI9"/>
<evidence type="ECO:0008006" key="4">
    <source>
        <dbReference type="Google" id="ProtNLM"/>
    </source>
</evidence>
<accession>A0A653BRI9</accession>
<dbReference type="Proteomes" id="UP000410492">
    <property type="component" value="Unassembled WGS sequence"/>
</dbReference>
<reference evidence="2 3" key="1">
    <citation type="submission" date="2019-01" db="EMBL/GenBank/DDBJ databases">
        <authorList>
            <person name="Sayadi A."/>
        </authorList>
    </citation>
    <scope>NUCLEOTIDE SEQUENCE [LARGE SCALE GENOMIC DNA]</scope>
</reference>
<evidence type="ECO:0000256" key="1">
    <source>
        <dbReference type="SAM" id="SignalP"/>
    </source>
</evidence>
<gene>
    <name evidence="2" type="ORF">CALMAC_LOCUS2796</name>
</gene>
<name>A0A653BRI9_CALMS</name>
<sequence length="90" mass="9997">MRLLLAIGLFALAIVQCTSETCPSDYCEGKVFHCPLVKCSGEDIVRIVPERCNCCRWCYKRLSEGATCGNDVEGLCDDDLKCIDSICKRV</sequence>
<keyword evidence="3" id="KW-1185">Reference proteome</keyword>
<keyword evidence="1" id="KW-0732">Signal</keyword>
<evidence type="ECO:0000313" key="3">
    <source>
        <dbReference type="Proteomes" id="UP000410492"/>
    </source>
</evidence>
<proteinExistence type="predicted"/>
<dbReference type="OrthoDB" id="6713042at2759"/>
<organism evidence="2 3">
    <name type="scientific">Callosobruchus maculatus</name>
    <name type="common">Southern cowpea weevil</name>
    <name type="synonym">Pulse bruchid</name>
    <dbReference type="NCBI Taxonomy" id="64391"/>
    <lineage>
        <taxon>Eukaryota</taxon>
        <taxon>Metazoa</taxon>
        <taxon>Ecdysozoa</taxon>
        <taxon>Arthropoda</taxon>
        <taxon>Hexapoda</taxon>
        <taxon>Insecta</taxon>
        <taxon>Pterygota</taxon>
        <taxon>Neoptera</taxon>
        <taxon>Endopterygota</taxon>
        <taxon>Coleoptera</taxon>
        <taxon>Polyphaga</taxon>
        <taxon>Cucujiformia</taxon>
        <taxon>Chrysomeloidea</taxon>
        <taxon>Chrysomelidae</taxon>
        <taxon>Bruchinae</taxon>
        <taxon>Bruchini</taxon>
        <taxon>Callosobruchus</taxon>
    </lineage>
</organism>
<feature type="chain" id="PRO_5024988268" description="IGFBP N-terminal domain-containing protein" evidence="1">
    <location>
        <begin position="20"/>
        <end position="90"/>
    </location>
</feature>
<dbReference type="EMBL" id="CAACVG010003544">
    <property type="protein sequence ID" value="VEN37596.1"/>
    <property type="molecule type" value="Genomic_DNA"/>
</dbReference>
<protein>
    <recommendedName>
        <fullName evidence="4">IGFBP N-terminal domain-containing protein</fullName>
    </recommendedName>
</protein>
<feature type="signal peptide" evidence="1">
    <location>
        <begin position="1"/>
        <end position="19"/>
    </location>
</feature>
<evidence type="ECO:0000313" key="2">
    <source>
        <dbReference type="EMBL" id="VEN37596.1"/>
    </source>
</evidence>